<gene>
    <name evidence="2" type="ORF">SBOR_4707</name>
</gene>
<proteinExistence type="predicted"/>
<dbReference type="Proteomes" id="UP000019487">
    <property type="component" value="Unassembled WGS sequence"/>
</dbReference>
<dbReference type="AlphaFoldDB" id="W9CK74"/>
<accession>W9CK74</accession>
<reference evidence="2 3" key="1">
    <citation type="journal article" date="2014" name="Genome Announc.">
        <title>Draft genome sequence of Sclerotinia borealis, a psychrophilic plant pathogenic fungus.</title>
        <authorList>
            <person name="Mardanov A.V."/>
            <person name="Beletsky A.V."/>
            <person name="Kadnikov V.V."/>
            <person name="Ignatov A.N."/>
            <person name="Ravin N.V."/>
        </authorList>
    </citation>
    <scope>NUCLEOTIDE SEQUENCE [LARGE SCALE GENOMIC DNA]</scope>
    <source>
        <strain evidence="3">F-4157</strain>
    </source>
</reference>
<evidence type="ECO:0000256" key="1">
    <source>
        <dbReference type="SAM" id="MobiDB-lite"/>
    </source>
</evidence>
<protein>
    <submittedName>
        <fullName evidence="2">Uncharacterized protein</fullName>
    </submittedName>
</protein>
<name>W9CK74_SCLBF</name>
<comment type="caution">
    <text evidence="2">The sequence shown here is derived from an EMBL/GenBank/DDBJ whole genome shotgun (WGS) entry which is preliminary data.</text>
</comment>
<feature type="compositionally biased region" description="Acidic residues" evidence="1">
    <location>
        <begin position="271"/>
        <end position="280"/>
    </location>
</feature>
<dbReference type="EMBL" id="AYSA01000219">
    <property type="protein sequence ID" value="ESZ94915.1"/>
    <property type="molecule type" value="Genomic_DNA"/>
</dbReference>
<feature type="region of interest" description="Disordered" evidence="1">
    <location>
        <begin position="246"/>
        <end position="280"/>
    </location>
</feature>
<evidence type="ECO:0000313" key="3">
    <source>
        <dbReference type="Proteomes" id="UP000019487"/>
    </source>
</evidence>
<dbReference type="HOGENOM" id="CLU_994524_0_0_1"/>
<sequence length="280" mass="32129">MLPRLSPTFIPLDHGFKSIERSWDFFCPYKRWVDDRVVAGDMLRSTLEHHREQCIEWAKEYHGDLNTYSKYAAQVLYAEYQYPGENFDGVVPDPDPVYSDVFAGYFQDQKYLREVVNDREGLCKLLDKFFHCDLRSSNSNNMASLVGIIRNVTRSLIESANSQYETLKQNDTVVNKDLMHKNEKDQLGNDSKKVWKDEQCLPISTDEGKFQEAAEKLTEGYFVTKEGAEEVNFIRAATVDSDDDFENLECSEGSMESNRAASEEAASNSIENDDDSWVLA</sequence>
<organism evidence="2 3">
    <name type="scientific">Sclerotinia borealis (strain F-4128)</name>
    <dbReference type="NCBI Taxonomy" id="1432307"/>
    <lineage>
        <taxon>Eukaryota</taxon>
        <taxon>Fungi</taxon>
        <taxon>Dikarya</taxon>
        <taxon>Ascomycota</taxon>
        <taxon>Pezizomycotina</taxon>
        <taxon>Leotiomycetes</taxon>
        <taxon>Helotiales</taxon>
        <taxon>Sclerotiniaceae</taxon>
        <taxon>Sclerotinia</taxon>
    </lineage>
</organism>
<feature type="compositionally biased region" description="Low complexity" evidence="1">
    <location>
        <begin position="256"/>
        <end position="270"/>
    </location>
</feature>
<keyword evidence="3" id="KW-1185">Reference proteome</keyword>
<evidence type="ECO:0000313" key="2">
    <source>
        <dbReference type="EMBL" id="ESZ94915.1"/>
    </source>
</evidence>